<feature type="non-terminal residue" evidence="1">
    <location>
        <position position="29"/>
    </location>
</feature>
<evidence type="ECO:0000313" key="1">
    <source>
        <dbReference type="EMBL" id="SVE25770.1"/>
    </source>
</evidence>
<reference evidence="1" key="1">
    <citation type="submission" date="2018-05" db="EMBL/GenBank/DDBJ databases">
        <authorList>
            <person name="Lanie J.A."/>
            <person name="Ng W.-L."/>
            <person name="Kazmierczak K.M."/>
            <person name="Andrzejewski T.M."/>
            <person name="Davidsen T.M."/>
            <person name="Wayne K.J."/>
            <person name="Tettelin H."/>
            <person name="Glass J.I."/>
            <person name="Rusch D."/>
            <person name="Podicherti R."/>
            <person name="Tsui H.-C.T."/>
            <person name="Winkler M.E."/>
        </authorList>
    </citation>
    <scope>NUCLEOTIDE SEQUENCE</scope>
</reference>
<dbReference type="InterPro" id="IPR036291">
    <property type="entry name" value="NAD(P)-bd_dom_sf"/>
</dbReference>
<protein>
    <submittedName>
        <fullName evidence="1">Uncharacterized protein</fullName>
    </submittedName>
</protein>
<organism evidence="1">
    <name type="scientific">marine metagenome</name>
    <dbReference type="NCBI Taxonomy" id="408172"/>
    <lineage>
        <taxon>unclassified sequences</taxon>
        <taxon>metagenomes</taxon>
        <taxon>ecological metagenomes</taxon>
    </lineage>
</organism>
<dbReference type="EMBL" id="UINC01204857">
    <property type="protein sequence ID" value="SVE25770.1"/>
    <property type="molecule type" value="Genomic_DNA"/>
</dbReference>
<dbReference type="Gene3D" id="3.40.50.720">
    <property type="entry name" value="NAD(P)-binding Rossmann-like Domain"/>
    <property type="match status" value="1"/>
</dbReference>
<sequence length="29" mass="3049">MLSNKTAIITGCNRGIGKAILNLFADKNA</sequence>
<name>A0A383C158_9ZZZZ</name>
<proteinExistence type="predicted"/>
<gene>
    <name evidence="1" type="ORF">METZ01_LOCUS478624</name>
</gene>
<dbReference type="SUPFAM" id="SSF51735">
    <property type="entry name" value="NAD(P)-binding Rossmann-fold domains"/>
    <property type="match status" value="1"/>
</dbReference>
<dbReference type="AlphaFoldDB" id="A0A383C158"/>
<accession>A0A383C158</accession>